<gene>
    <name evidence="3" type="ORF">D3874_04220</name>
</gene>
<dbReference type="PANTHER" id="PTHR43459:SF1">
    <property type="entry name" value="EG:BACN32G11.4 PROTEIN"/>
    <property type="match status" value="1"/>
</dbReference>
<dbReference type="InterPro" id="IPR014748">
    <property type="entry name" value="Enoyl-CoA_hydra_C"/>
</dbReference>
<dbReference type="InterPro" id="IPR029045">
    <property type="entry name" value="ClpP/crotonase-like_dom_sf"/>
</dbReference>
<name>A0A418W8K1_9PROT</name>
<evidence type="ECO:0000256" key="1">
    <source>
        <dbReference type="ARBA" id="ARBA00005254"/>
    </source>
</evidence>
<comment type="similarity">
    <text evidence="1 2">Belongs to the enoyl-CoA hydratase/isomerase family.</text>
</comment>
<dbReference type="AlphaFoldDB" id="A0A418W8K1"/>
<dbReference type="RefSeq" id="WP_119776921.1">
    <property type="nucleotide sequence ID" value="NZ_QYUK01000011.1"/>
</dbReference>
<reference evidence="3 4" key="1">
    <citation type="submission" date="2018-09" db="EMBL/GenBank/DDBJ databases">
        <authorList>
            <person name="Zhu H."/>
        </authorList>
    </citation>
    <scope>NUCLEOTIDE SEQUENCE [LARGE SCALE GENOMIC DNA]</scope>
    <source>
        <strain evidence="3 4">K1W22B-8</strain>
    </source>
</reference>
<dbReference type="GO" id="GO:0016853">
    <property type="term" value="F:isomerase activity"/>
    <property type="evidence" value="ECO:0007669"/>
    <property type="project" value="UniProtKB-KW"/>
</dbReference>
<comment type="caution">
    <text evidence="3">The sequence shown here is derived from an EMBL/GenBank/DDBJ whole genome shotgun (WGS) entry which is preliminary data.</text>
</comment>
<sequence length="268" mass="28326">MTDTPSTIAIEHRDQVGILSLDRPAALNAMNPAMAGELSAYFAGLPQHPETRVVILRANGRAFCAGAELGSDAFAPAGPGRAQRQLVQQRLYSGLIRLMRACPQPIIALIQGAACGAGFSLALAADVRIAGPRARMNAAYLRVGLGGCDMGSGYLLPRLVGLSAASEFLMTGRFIDADRAKAIGLISAIVDDERLLDEGLALAGDMLRASPLGLRLTKETLNAAIDAPSLDTALTLEDRQQVMLLETADFTEAVAAFEGKRAPHYRDL</sequence>
<keyword evidence="3" id="KW-0413">Isomerase</keyword>
<dbReference type="Gene3D" id="1.10.12.10">
    <property type="entry name" value="Lyase 2-enoyl-coa Hydratase, Chain A, domain 2"/>
    <property type="match status" value="1"/>
</dbReference>
<dbReference type="CDD" id="cd06558">
    <property type="entry name" value="crotonase-like"/>
    <property type="match status" value="1"/>
</dbReference>
<dbReference type="InterPro" id="IPR001753">
    <property type="entry name" value="Enoyl-CoA_hydra/iso"/>
</dbReference>
<evidence type="ECO:0000256" key="2">
    <source>
        <dbReference type="RuleBase" id="RU003707"/>
    </source>
</evidence>
<evidence type="ECO:0000313" key="3">
    <source>
        <dbReference type="EMBL" id="RJF86328.1"/>
    </source>
</evidence>
<dbReference type="OrthoDB" id="7957667at2"/>
<dbReference type="Gene3D" id="3.90.226.10">
    <property type="entry name" value="2-enoyl-CoA Hydratase, Chain A, domain 1"/>
    <property type="match status" value="1"/>
</dbReference>
<dbReference type="EMBL" id="QYUK01000011">
    <property type="protein sequence ID" value="RJF86328.1"/>
    <property type="molecule type" value="Genomic_DNA"/>
</dbReference>
<evidence type="ECO:0000313" key="4">
    <source>
        <dbReference type="Proteomes" id="UP000284605"/>
    </source>
</evidence>
<protein>
    <submittedName>
        <fullName evidence="3">Enoyl-CoA hydratase/isomerase family protein</fullName>
    </submittedName>
</protein>
<dbReference type="Proteomes" id="UP000284605">
    <property type="component" value="Unassembled WGS sequence"/>
</dbReference>
<dbReference type="Pfam" id="PF00378">
    <property type="entry name" value="ECH_1"/>
    <property type="match status" value="1"/>
</dbReference>
<organism evidence="3 4">
    <name type="scientific">Oleomonas cavernae</name>
    <dbReference type="NCBI Taxonomy" id="2320859"/>
    <lineage>
        <taxon>Bacteria</taxon>
        <taxon>Pseudomonadati</taxon>
        <taxon>Pseudomonadota</taxon>
        <taxon>Alphaproteobacteria</taxon>
        <taxon>Acetobacterales</taxon>
        <taxon>Acetobacteraceae</taxon>
        <taxon>Oleomonas</taxon>
    </lineage>
</organism>
<dbReference type="PANTHER" id="PTHR43459">
    <property type="entry name" value="ENOYL-COA HYDRATASE"/>
    <property type="match status" value="1"/>
</dbReference>
<proteinExistence type="inferred from homology"/>
<accession>A0A418W8K1</accession>
<keyword evidence="4" id="KW-1185">Reference proteome</keyword>
<dbReference type="InterPro" id="IPR018376">
    <property type="entry name" value="Enoyl-CoA_hyd/isom_CS"/>
</dbReference>
<dbReference type="SUPFAM" id="SSF52096">
    <property type="entry name" value="ClpP/crotonase"/>
    <property type="match status" value="1"/>
</dbReference>
<dbReference type="PROSITE" id="PS00166">
    <property type="entry name" value="ENOYL_COA_HYDRATASE"/>
    <property type="match status" value="1"/>
</dbReference>